<keyword evidence="4" id="KW-1185">Reference proteome</keyword>
<dbReference type="AlphaFoldDB" id="A0ABD1HFJ9"/>
<dbReference type="EMBL" id="JBEAFC010000006">
    <property type="protein sequence ID" value="KAL1553796.1"/>
    <property type="molecule type" value="Genomic_DNA"/>
</dbReference>
<protein>
    <recommendedName>
        <fullName evidence="5">Transmembrane protein</fullName>
    </recommendedName>
</protein>
<keyword evidence="2" id="KW-0812">Transmembrane</keyword>
<keyword evidence="2" id="KW-1133">Transmembrane helix</keyword>
<comment type="caution">
    <text evidence="3">The sequence shown here is derived from an EMBL/GenBank/DDBJ whole genome shotgun (WGS) entry which is preliminary data.</text>
</comment>
<name>A0ABD1HFJ9_SALDI</name>
<evidence type="ECO:0000313" key="4">
    <source>
        <dbReference type="Proteomes" id="UP001567538"/>
    </source>
</evidence>
<feature type="region of interest" description="Disordered" evidence="1">
    <location>
        <begin position="1"/>
        <end position="36"/>
    </location>
</feature>
<dbReference type="Proteomes" id="UP001567538">
    <property type="component" value="Unassembled WGS sequence"/>
</dbReference>
<organism evidence="3 4">
    <name type="scientific">Salvia divinorum</name>
    <name type="common">Maria pastora</name>
    <name type="synonym">Diviner's sage</name>
    <dbReference type="NCBI Taxonomy" id="28513"/>
    <lineage>
        <taxon>Eukaryota</taxon>
        <taxon>Viridiplantae</taxon>
        <taxon>Streptophyta</taxon>
        <taxon>Embryophyta</taxon>
        <taxon>Tracheophyta</taxon>
        <taxon>Spermatophyta</taxon>
        <taxon>Magnoliopsida</taxon>
        <taxon>eudicotyledons</taxon>
        <taxon>Gunneridae</taxon>
        <taxon>Pentapetalae</taxon>
        <taxon>asterids</taxon>
        <taxon>lamiids</taxon>
        <taxon>Lamiales</taxon>
        <taxon>Lamiaceae</taxon>
        <taxon>Nepetoideae</taxon>
        <taxon>Mentheae</taxon>
        <taxon>Salviinae</taxon>
        <taxon>Salvia</taxon>
        <taxon>Salvia subgen. Calosphace</taxon>
    </lineage>
</organism>
<gene>
    <name evidence="3" type="ORF">AAHA92_14424</name>
</gene>
<evidence type="ECO:0000313" key="3">
    <source>
        <dbReference type="EMBL" id="KAL1553796.1"/>
    </source>
</evidence>
<evidence type="ECO:0008006" key="5">
    <source>
        <dbReference type="Google" id="ProtNLM"/>
    </source>
</evidence>
<reference evidence="3 4" key="1">
    <citation type="submission" date="2024-06" db="EMBL/GenBank/DDBJ databases">
        <title>A chromosome level genome sequence of Diviner's sage (Salvia divinorum).</title>
        <authorList>
            <person name="Ford S.A."/>
            <person name="Ro D.-K."/>
            <person name="Ness R.W."/>
            <person name="Phillips M.A."/>
        </authorList>
    </citation>
    <scope>NUCLEOTIDE SEQUENCE [LARGE SCALE GENOMIC DNA]</scope>
    <source>
        <strain evidence="3">SAF-2024a</strain>
        <tissue evidence="3">Leaf</tissue>
    </source>
</reference>
<evidence type="ECO:0000256" key="1">
    <source>
        <dbReference type="SAM" id="MobiDB-lite"/>
    </source>
</evidence>
<evidence type="ECO:0000256" key="2">
    <source>
        <dbReference type="SAM" id="Phobius"/>
    </source>
</evidence>
<feature type="transmembrane region" description="Helical" evidence="2">
    <location>
        <begin position="46"/>
        <end position="65"/>
    </location>
</feature>
<sequence>MVAPGHESAKGPPAEGGYQGTPRPVSATHHSPEVLHQRKKLPICPARAAIAGFAFVSVIGYLTLYSKKKPEATALDVARVGSGTATPQNTRPRN</sequence>
<accession>A0ABD1HFJ9</accession>
<keyword evidence="2" id="KW-0472">Membrane</keyword>
<proteinExistence type="predicted"/>